<protein>
    <submittedName>
        <fullName evidence="2">Uncharacterized protein</fullName>
    </submittedName>
</protein>
<organism evidence="2">
    <name type="scientific">Ananas comosus var. bracteatus</name>
    <name type="common">red pineapple</name>
    <dbReference type="NCBI Taxonomy" id="296719"/>
    <lineage>
        <taxon>Eukaryota</taxon>
        <taxon>Viridiplantae</taxon>
        <taxon>Streptophyta</taxon>
        <taxon>Embryophyta</taxon>
        <taxon>Tracheophyta</taxon>
        <taxon>Spermatophyta</taxon>
        <taxon>Magnoliopsida</taxon>
        <taxon>Liliopsida</taxon>
        <taxon>Poales</taxon>
        <taxon>Bromeliaceae</taxon>
        <taxon>Bromelioideae</taxon>
        <taxon>Ananas</taxon>
    </lineage>
</organism>
<feature type="compositionally biased region" description="Basic and acidic residues" evidence="1">
    <location>
        <begin position="22"/>
        <end position="45"/>
    </location>
</feature>
<evidence type="ECO:0000313" key="2">
    <source>
        <dbReference type="EMBL" id="CAD1822778.1"/>
    </source>
</evidence>
<feature type="compositionally biased region" description="Basic residues" evidence="1">
    <location>
        <begin position="90"/>
        <end position="119"/>
    </location>
</feature>
<proteinExistence type="predicted"/>
<feature type="region of interest" description="Disordered" evidence="1">
    <location>
        <begin position="1"/>
        <end position="52"/>
    </location>
</feature>
<evidence type="ECO:0000256" key="1">
    <source>
        <dbReference type="SAM" id="MobiDB-lite"/>
    </source>
</evidence>
<name>A0A6V7NWA6_ANACO</name>
<reference evidence="2" key="1">
    <citation type="submission" date="2020-07" db="EMBL/GenBank/DDBJ databases">
        <authorList>
            <person name="Lin J."/>
        </authorList>
    </citation>
    <scope>NUCLEOTIDE SEQUENCE</scope>
</reference>
<dbReference type="AlphaFoldDB" id="A0A6V7NWA6"/>
<dbReference type="EMBL" id="LR862142">
    <property type="protein sequence ID" value="CAD1822778.1"/>
    <property type="molecule type" value="Genomic_DNA"/>
</dbReference>
<feature type="region of interest" description="Disordered" evidence="1">
    <location>
        <begin position="65"/>
        <end position="127"/>
    </location>
</feature>
<accession>A0A6V7NWA6</accession>
<gene>
    <name evidence="2" type="ORF">CB5_LOCUS5989</name>
</gene>
<sequence length="200" mass="21991">MRCDDDGLDQRRCGESSCFCGHDGDGSKGDSEGGEEVERLMEKGHGQMQRGQARTLHVAARAGCRGAGARGYRRGSSGRDSSSHPWRRGDGRRHQRGNPGRRWRGLRRPPPRRRTRSALRSRSGTPSLSGPGIYEDIVVDGCAICRSHIMDLCELDLRQITASGSSRNMATKAAISYSILYSIFPNAIFRVFGTTMGTDF</sequence>
<feature type="compositionally biased region" description="Basic and acidic residues" evidence="1">
    <location>
        <begin position="1"/>
        <end position="14"/>
    </location>
</feature>